<evidence type="ECO:0000256" key="7">
    <source>
        <dbReference type="SAM" id="Phobius"/>
    </source>
</evidence>
<feature type="transmembrane region" description="Helical" evidence="7">
    <location>
        <begin position="58"/>
        <end position="77"/>
    </location>
</feature>
<dbReference type="InterPro" id="IPR004680">
    <property type="entry name" value="Cit_transptr-like_dom"/>
</dbReference>
<feature type="transmembrane region" description="Helical" evidence="7">
    <location>
        <begin position="97"/>
        <end position="125"/>
    </location>
</feature>
<dbReference type="PANTHER" id="PTHR43302">
    <property type="entry name" value="TRANSPORTER ARSB-RELATED"/>
    <property type="match status" value="1"/>
</dbReference>
<feature type="transmembrane region" description="Helical" evidence="7">
    <location>
        <begin position="392"/>
        <end position="416"/>
    </location>
</feature>
<feature type="domain" description="Citrate transporter-like" evidence="8">
    <location>
        <begin position="15"/>
        <end position="342"/>
    </location>
</feature>
<evidence type="ECO:0000256" key="2">
    <source>
        <dbReference type="ARBA" id="ARBA00022448"/>
    </source>
</evidence>
<dbReference type="RefSeq" id="WP_268924771.1">
    <property type="nucleotide sequence ID" value="NZ_JAPTGB010000008.1"/>
</dbReference>
<feature type="transmembrane region" description="Helical" evidence="7">
    <location>
        <begin position="29"/>
        <end position="51"/>
    </location>
</feature>
<evidence type="ECO:0000256" key="5">
    <source>
        <dbReference type="ARBA" id="ARBA00022989"/>
    </source>
</evidence>
<keyword evidence="6 7" id="KW-0472">Membrane</keyword>
<comment type="caution">
    <text evidence="9">The sequence shown here is derived from an EMBL/GenBank/DDBJ whole genome shotgun (WGS) entry which is preliminary data.</text>
</comment>
<sequence>MFPIAVGILAVVFLLIVVRQVGRVRLPIWAVMTAGAVLALVTGSITPAAALAAVNVEVIVFLFGMFVLGAAMERSGLLHTASVAMFAKASTRRQVMFWFIFLMAGASAFLMNDTVAIIGTPVALYCARRFGIPVTRMLVALAAAVTFGSVMTPIGNPQVLLISMSGGVTDAFGSFFVYLCVPALVSLYILYRMIIWHLPNGDAPLSLADDSRNPEDPILERLTKTSLVLVFAVIFLRIVLSFAGYELPLVVIAVAAALPLVVLSKRRLELLRGVDWSTLLFFISMFVLMAAVWDTGVIQGILPASFTTSMPVLFGVSILVPQLVSNVPYVALVLPVLEAAAAPLHLYLALAAGSTISGTLTILGAASSVIIIQNAEKHGETMTFWQYFRIGVPLTLAASAVFIGWIWICSLLSGVAG</sequence>
<evidence type="ECO:0000256" key="1">
    <source>
        <dbReference type="ARBA" id="ARBA00004651"/>
    </source>
</evidence>
<evidence type="ECO:0000313" key="9">
    <source>
        <dbReference type="EMBL" id="MCZ0860557.1"/>
    </source>
</evidence>
<dbReference type="EMBL" id="JAPTGB010000008">
    <property type="protein sequence ID" value="MCZ0860557.1"/>
    <property type="molecule type" value="Genomic_DNA"/>
</dbReference>
<gene>
    <name evidence="9" type="ORF">O0S10_04835</name>
</gene>
<evidence type="ECO:0000256" key="4">
    <source>
        <dbReference type="ARBA" id="ARBA00022692"/>
    </source>
</evidence>
<feature type="transmembrane region" description="Helical" evidence="7">
    <location>
        <begin position="346"/>
        <end position="372"/>
    </location>
</feature>
<comment type="subcellular location">
    <subcellularLocation>
        <location evidence="1">Cell membrane</location>
        <topology evidence="1">Multi-pass membrane protein</topology>
    </subcellularLocation>
</comment>
<keyword evidence="3" id="KW-1003">Cell membrane</keyword>
<dbReference type="Pfam" id="PF03600">
    <property type="entry name" value="CitMHS"/>
    <property type="match status" value="1"/>
</dbReference>
<keyword evidence="5 7" id="KW-1133">Transmembrane helix</keyword>
<evidence type="ECO:0000313" key="10">
    <source>
        <dbReference type="Proteomes" id="UP001141422"/>
    </source>
</evidence>
<reference evidence="9" key="1">
    <citation type="submission" date="2022-12" db="EMBL/GenBank/DDBJ databases">
        <title>Isolation and characterisation of novel Methanocorpusculum spp. from native Australian herbivores indicates the genus is ancestrally host-associated.</title>
        <authorList>
            <person name="Volmer J.G."/>
            <person name="Soo R.M."/>
            <person name="Evans P.N."/>
            <person name="Hoedt E.C."/>
            <person name="Astorga Alsina A.L."/>
            <person name="Woodcroft B.J."/>
            <person name="Tyson G.W."/>
            <person name="Hugenholtz P."/>
            <person name="Morrison M."/>
        </authorList>
    </citation>
    <scope>NUCLEOTIDE SEQUENCE</scope>
    <source>
        <strain evidence="9">MG</strain>
    </source>
</reference>
<keyword evidence="2" id="KW-0813">Transport</keyword>
<feature type="transmembrane region" description="Helical" evidence="7">
    <location>
        <begin position="137"/>
        <end position="155"/>
    </location>
</feature>
<dbReference type="Proteomes" id="UP001141422">
    <property type="component" value="Unassembled WGS sequence"/>
</dbReference>
<evidence type="ECO:0000256" key="3">
    <source>
        <dbReference type="ARBA" id="ARBA00022475"/>
    </source>
</evidence>
<feature type="transmembrane region" description="Helical" evidence="7">
    <location>
        <begin position="276"/>
        <end position="293"/>
    </location>
</feature>
<protein>
    <submittedName>
        <fullName evidence="9">SLC13 family permease</fullName>
    </submittedName>
</protein>
<evidence type="ECO:0000259" key="8">
    <source>
        <dbReference type="Pfam" id="PF03600"/>
    </source>
</evidence>
<name>A0ABT4IFP3_9EURY</name>
<accession>A0ABT4IFP3</accession>
<proteinExistence type="predicted"/>
<keyword evidence="4 7" id="KW-0812">Transmembrane</keyword>
<feature type="transmembrane region" description="Helical" evidence="7">
    <location>
        <begin position="175"/>
        <end position="191"/>
    </location>
</feature>
<keyword evidence="10" id="KW-1185">Reference proteome</keyword>
<organism evidence="9 10">
    <name type="scientific">Methanocorpusculum petauri</name>
    <dbReference type="NCBI Taxonomy" id="3002863"/>
    <lineage>
        <taxon>Archaea</taxon>
        <taxon>Methanobacteriati</taxon>
        <taxon>Methanobacteriota</taxon>
        <taxon>Stenosarchaea group</taxon>
        <taxon>Methanomicrobia</taxon>
        <taxon>Methanomicrobiales</taxon>
        <taxon>Methanocorpusculaceae</taxon>
        <taxon>Methanocorpusculum</taxon>
    </lineage>
</organism>
<evidence type="ECO:0000256" key="6">
    <source>
        <dbReference type="ARBA" id="ARBA00023136"/>
    </source>
</evidence>
<feature type="transmembrane region" description="Helical" evidence="7">
    <location>
        <begin position="246"/>
        <end position="264"/>
    </location>
</feature>
<dbReference type="PANTHER" id="PTHR43302:SF5">
    <property type="entry name" value="TRANSPORTER ARSB-RELATED"/>
    <property type="match status" value="1"/>
</dbReference>